<dbReference type="PANTHER" id="PTHR30461">
    <property type="entry name" value="DNA-INVERTASE FROM LAMBDOID PROPHAGE"/>
    <property type="match status" value="1"/>
</dbReference>
<dbReference type="InterPro" id="IPR036162">
    <property type="entry name" value="Resolvase-like_N_sf"/>
</dbReference>
<keyword evidence="1" id="KW-0175">Coiled coil</keyword>
<dbReference type="InterPro" id="IPR011109">
    <property type="entry name" value="DNA_bind_recombinase_dom"/>
</dbReference>
<dbReference type="Pfam" id="PF07508">
    <property type="entry name" value="Recombinase"/>
    <property type="match status" value="1"/>
</dbReference>
<dbReference type="SMART" id="SM00857">
    <property type="entry name" value="Resolvase"/>
    <property type="match status" value="1"/>
</dbReference>
<dbReference type="InterPro" id="IPR006119">
    <property type="entry name" value="Resolv_N"/>
</dbReference>
<evidence type="ECO:0000313" key="4">
    <source>
        <dbReference type="EMBL" id="MST78796.1"/>
    </source>
</evidence>
<organism evidence="4 5">
    <name type="scientific">Segatella copri</name>
    <dbReference type="NCBI Taxonomy" id="165179"/>
    <lineage>
        <taxon>Bacteria</taxon>
        <taxon>Pseudomonadati</taxon>
        <taxon>Bacteroidota</taxon>
        <taxon>Bacteroidia</taxon>
        <taxon>Bacteroidales</taxon>
        <taxon>Prevotellaceae</taxon>
        <taxon>Segatella</taxon>
    </lineage>
</organism>
<sequence>MAKVLCIVRSSTEAQEIESQKKELIEFCKTKGFADGDMLFIEAQGASARSLNKKYIKMLEDIKSTILNNSEIKSVAVWALNRLGRVESKLHEMKEFFVKNKIQVYCKDPSFKLLKEDGTEDTAGSMMFSVYAAMVKLDTEEMFAKMQRGKKRNAEIGKCNGSHIQLYGYQLDSNNFVIPLKEEAEAVNMIYDMYISGKYSTYTLATELNERGFRNRGKKVTQAWIGKILGETAYIGYTNWEGSRSSHRKFIPIMSKEKWDKCQAIKEAKKNGEYVGKTKESRNTNLGCGIIKCPKCGGNYMASGLNYLCYHKKAHLGCENSVSMRINVLDQIIYEVASILHIEFMSQPNNNLVEQLEADIKVLGEKIMGSEKDLKEIDEKKAKIADIYVDGIITKKQYQARIAKIDAEKSQSENDIDRYKVEIGKLERQLESAKNPTFDNLLEYADDLSSTDIKKMKDIVNQHISKVWFDAEECNLFNGKVKTCKHIHIIDENGKDWEWIYISHLPWKGFEKKLYKLVDGKLIPHWQTEEHELLASIATYQLIKGNGD</sequence>
<dbReference type="Pfam" id="PF00239">
    <property type="entry name" value="Resolvase"/>
    <property type="match status" value="1"/>
</dbReference>
<dbReference type="Proteomes" id="UP000450161">
    <property type="component" value="Unassembled WGS sequence"/>
</dbReference>
<comment type="caution">
    <text evidence="4">The sequence shown here is derived from an EMBL/GenBank/DDBJ whole genome shotgun (WGS) entry which is preliminary data.</text>
</comment>
<proteinExistence type="predicted"/>
<feature type="coiled-coil region" evidence="1">
    <location>
        <begin position="353"/>
        <end position="429"/>
    </location>
</feature>
<dbReference type="RefSeq" id="WP_154483326.1">
    <property type="nucleotide sequence ID" value="NZ_VUNF01000049.1"/>
</dbReference>
<protein>
    <recommendedName>
        <fullName evidence="6">Recombinase family protein</fullName>
    </recommendedName>
</protein>
<name>A0A6I2TYA3_9BACT</name>
<reference evidence="4 5" key="1">
    <citation type="submission" date="2019-08" db="EMBL/GenBank/DDBJ databases">
        <title>In-depth cultivation of the pig gut microbiome towards novel bacterial diversity and tailored functional studies.</title>
        <authorList>
            <person name="Wylensek D."/>
            <person name="Hitch T.C.A."/>
            <person name="Clavel T."/>
        </authorList>
    </citation>
    <scope>NUCLEOTIDE SEQUENCE [LARGE SCALE GENOMIC DNA]</scope>
    <source>
        <strain evidence="4 5">LKV-178-WT-2C</strain>
    </source>
</reference>
<dbReference type="PANTHER" id="PTHR30461:SF23">
    <property type="entry name" value="DNA RECOMBINASE-RELATED"/>
    <property type="match status" value="1"/>
</dbReference>
<feature type="domain" description="Resolvase/invertase-type recombinase catalytic" evidence="2">
    <location>
        <begin position="3"/>
        <end position="157"/>
    </location>
</feature>
<evidence type="ECO:0000256" key="1">
    <source>
        <dbReference type="SAM" id="Coils"/>
    </source>
</evidence>
<dbReference type="InterPro" id="IPR038109">
    <property type="entry name" value="DNA_bind_recomb_sf"/>
</dbReference>
<dbReference type="AlphaFoldDB" id="A0A6I2TYA3"/>
<dbReference type="Gene3D" id="3.40.50.1390">
    <property type="entry name" value="Resolvase, N-terminal catalytic domain"/>
    <property type="match status" value="1"/>
</dbReference>
<dbReference type="EMBL" id="VUNF01000049">
    <property type="protein sequence ID" value="MST78796.1"/>
    <property type="molecule type" value="Genomic_DNA"/>
</dbReference>
<dbReference type="GO" id="GO:0000150">
    <property type="term" value="F:DNA strand exchange activity"/>
    <property type="evidence" value="ECO:0007669"/>
    <property type="project" value="InterPro"/>
</dbReference>
<gene>
    <name evidence="4" type="ORF">FYJ72_14330</name>
</gene>
<accession>A0A6I2TYA3</accession>
<dbReference type="PROSITE" id="PS51737">
    <property type="entry name" value="RECOMBINASE_DNA_BIND"/>
    <property type="match status" value="1"/>
</dbReference>
<evidence type="ECO:0008006" key="6">
    <source>
        <dbReference type="Google" id="ProtNLM"/>
    </source>
</evidence>
<feature type="domain" description="Recombinase" evidence="3">
    <location>
        <begin position="166"/>
        <end position="272"/>
    </location>
</feature>
<dbReference type="GO" id="GO:0003677">
    <property type="term" value="F:DNA binding"/>
    <property type="evidence" value="ECO:0007669"/>
    <property type="project" value="InterPro"/>
</dbReference>
<evidence type="ECO:0000313" key="5">
    <source>
        <dbReference type="Proteomes" id="UP000450161"/>
    </source>
</evidence>
<dbReference type="SUPFAM" id="SSF53041">
    <property type="entry name" value="Resolvase-like"/>
    <property type="match status" value="1"/>
</dbReference>
<evidence type="ECO:0000259" key="2">
    <source>
        <dbReference type="PROSITE" id="PS51736"/>
    </source>
</evidence>
<evidence type="ECO:0000259" key="3">
    <source>
        <dbReference type="PROSITE" id="PS51737"/>
    </source>
</evidence>
<dbReference type="PROSITE" id="PS51736">
    <property type="entry name" value="RECOMBINASES_3"/>
    <property type="match status" value="1"/>
</dbReference>
<dbReference type="Gene3D" id="3.90.1750.20">
    <property type="entry name" value="Putative Large Serine Recombinase, Chain B, Domain 2"/>
    <property type="match status" value="1"/>
</dbReference>
<dbReference type="InterPro" id="IPR050639">
    <property type="entry name" value="SSR_resolvase"/>
</dbReference>
<dbReference type="CDD" id="cd00338">
    <property type="entry name" value="Ser_Recombinase"/>
    <property type="match status" value="1"/>
</dbReference>